<evidence type="ECO:0000313" key="2">
    <source>
        <dbReference type="Proteomes" id="UP000317593"/>
    </source>
</evidence>
<dbReference type="Proteomes" id="UP000317593">
    <property type="component" value="Unassembled WGS sequence"/>
</dbReference>
<organism evidence="1 2">
    <name type="scientific">Fodinibius sediminis</name>
    <dbReference type="NCBI Taxonomy" id="1214077"/>
    <lineage>
        <taxon>Bacteria</taxon>
        <taxon>Pseudomonadati</taxon>
        <taxon>Balneolota</taxon>
        <taxon>Balneolia</taxon>
        <taxon>Balneolales</taxon>
        <taxon>Balneolaceae</taxon>
        <taxon>Fodinibius</taxon>
    </lineage>
</organism>
<accession>A0A521F8S2</accession>
<proteinExistence type="predicted"/>
<keyword evidence="2" id="KW-1185">Reference proteome</keyword>
<evidence type="ECO:0000313" key="1">
    <source>
        <dbReference type="EMBL" id="SMO92553.1"/>
    </source>
</evidence>
<reference evidence="1 2" key="1">
    <citation type="submission" date="2017-05" db="EMBL/GenBank/DDBJ databases">
        <authorList>
            <person name="Varghese N."/>
            <person name="Submissions S."/>
        </authorList>
    </citation>
    <scope>NUCLEOTIDE SEQUENCE [LARGE SCALE GENOMIC DNA]</scope>
    <source>
        <strain evidence="1 2">DSM 21194</strain>
    </source>
</reference>
<dbReference type="AlphaFoldDB" id="A0A521F8S2"/>
<gene>
    <name evidence="1" type="ORF">SAMN06265218_12621</name>
</gene>
<name>A0A521F8S2_9BACT</name>
<protein>
    <submittedName>
        <fullName evidence="1">Uncharacterized protein</fullName>
    </submittedName>
</protein>
<sequence>MLKCNEFPQVKFFLNSNTINFDEYLDENHESSNLYFDHNKDIFREEYLLSDYLIEYSYLREYTDFLMITPLKYIEIKDIFRKEVVEDINHYERKVTQDEYLDGSQTFDITNIQFDATFLKRVNFELRGERIKTIIAIY</sequence>
<dbReference type="EMBL" id="FXTH01000026">
    <property type="protein sequence ID" value="SMO92553.1"/>
    <property type="molecule type" value="Genomic_DNA"/>
</dbReference>